<dbReference type="Proteomes" id="UP000031307">
    <property type="component" value="Unassembled WGS sequence"/>
</dbReference>
<evidence type="ECO:0000313" key="1">
    <source>
        <dbReference type="EMBL" id="KIA76800.1"/>
    </source>
</evidence>
<name>A0A0C1C6M0_9BACT</name>
<dbReference type="PATRIC" id="fig|83552.4.peg.2072"/>
<dbReference type="SUPFAM" id="SSF54523">
    <property type="entry name" value="Pili subunits"/>
    <property type="match status" value="1"/>
</dbReference>
<protein>
    <submittedName>
        <fullName evidence="1">Putative outer membrane protein</fullName>
    </submittedName>
</protein>
<sequence length="127" mass="14203">MVSMNCIVKSKRHVTLIEMMIVMFLIALITGVVAYNYRGALDEGKVFKTKAGIERLETILNLQVSENPALLNDIGNNWQGIVAKSPLVQNPAALIRDGWGEEYKVTVDNGVIHVRSEKLEQYQKSSK</sequence>
<evidence type="ECO:0000313" key="2">
    <source>
        <dbReference type="Proteomes" id="UP000031307"/>
    </source>
</evidence>
<dbReference type="EMBL" id="JSAM01000105">
    <property type="protein sequence ID" value="KIA76800.1"/>
    <property type="molecule type" value="Genomic_DNA"/>
</dbReference>
<dbReference type="Gene3D" id="3.30.700.10">
    <property type="entry name" value="Glycoprotein, Type 4 Pilin"/>
    <property type="match status" value="1"/>
</dbReference>
<dbReference type="AlphaFoldDB" id="A0A0C1C6M0"/>
<comment type="caution">
    <text evidence="1">The sequence shown here is derived from an EMBL/GenBank/DDBJ whole genome shotgun (WGS) entry which is preliminary data.</text>
</comment>
<reference evidence="1 2" key="1">
    <citation type="journal article" date="2014" name="Mol. Biol. Evol.">
        <title>Massive expansion of Ubiquitination-related gene families within the Chlamydiae.</title>
        <authorList>
            <person name="Domman D."/>
            <person name="Collingro A."/>
            <person name="Lagkouvardos I."/>
            <person name="Gehre L."/>
            <person name="Weinmaier T."/>
            <person name="Rattei T."/>
            <person name="Subtil A."/>
            <person name="Horn M."/>
        </authorList>
    </citation>
    <scope>NUCLEOTIDE SEQUENCE [LARGE SCALE GENOMIC DNA]</scope>
    <source>
        <strain evidence="1 2">OEW1</strain>
    </source>
</reference>
<proteinExistence type="predicted"/>
<gene>
    <name evidence="1" type="ORF">DB43_HJ00110</name>
</gene>
<accession>A0A0C1C6M0</accession>
<organism evidence="1 2">
    <name type="scientific">Parachlamydia acanthamoebae</name>
    <dbReference type="NCBI Taxonomy" id="83552"/>
    <lineage>
        <taxon>Bacteria</taxon>
        <taxon>Pseudomonadati</taxon>
        <taxon>Chlamydiota</taxon>
        <taxon>Chlamydiia</taxon>
        <taxon>Parachlamydiales</taxon>
        <taxon>Parachlamydiaceae</taxon>
        <taxon>Parachlamydia</taxon>
    </lineage>
</organism>
<dbReference type="InterPro" id="IPR045584">
    <property type="entry name" value="Pilin-like"/>
</dbReference>